<evidence type="ECO:0000313" key="3">
    <source>
        <dbReference type="EMBL" id="HJB39138.1"/>
    </source>
</evidence>
<proteinExistence type="inferred from homology"/>
<protein>
    <submittedName>
        <fullName evidence="3">Plasmid recombination protein</fullName>
    </submittedName>
</protein>
<dbReference type="EMBL" id="DWYA01000021">
    <property type="protein sequence ID" value="HJB39138.1"/>
    <property type="molecule type" value="Genomic_DNA"/>
</dbReference>
<dbReference type="CDD" id="cd17242">
    <property type="entry name" value="MobM_relaxase"/>
    <property type="match status" value="1"/>
</dbReference>
<evidence type="ECO:0000256" key="1">
    <source>
        <dbReference type="ARBA" id="ARBA00010657"/>
    </source>
</evidence>
<accession>A0A9D2S014</accession>
<feature type="coiled-coil region" evidence="2">
    <location>
        <begin position="225"/>
        <end position="255"/>
    </location>
</feature>
<keyword evidence="2" id="KW-0175">Coiled coil</keyword>
<gene>
    <name evidence="3" type="ORF">H9943_01925</name>
</gene>
<reference evidence="3" key="2">
    <citation type="submission" date="2021-04" db="EMBL/GenBank/DDBJ databases">
        <authorList>
            <person name="Gilroy R."/>
        </authorList>
    </citation>
    <scope>NUCLEOTIDE SEQUENCE</scope>
    <source>
        <strain evidence="3">ChiBcec8-14828</strain>
    </source>
</reference>
<dbReference type="GO" id="GO:0006310">
    <property type="term" value="P:DNA recombination"/>
    <property type="evidence" value="ECO:0007669"/>
    <property type="project" value="InterPro"/>
</dbReference>
<evidence type="ECO:0000313" key="4">
    <source>
        <dbReference type="Proteomes" id="UP000824209"/>
    </source>
</evidence>
<dbReference type="Proteomes" id="UP000824209">
    <property type="component" value="Unassembled WGS sequence"/>
</dbReference>
<evidence type="ECO:0000256" key="2">
    <source>
        <dbReference type="SAM" id="Coils"/>
    </source>
</evidence>
<sequence length="351" mass="41525">MASSAQRRIQYAKNHGARISDKGKNDTVVARPLIVQLDSETIKAHADTWVWDIIGILEEMFGRENITGFSVHRDETNVHMHVLFVPCHEQAKEGGKIKCALSQTKFFTSPKQLAGMHKHIRKKLMDKGYDIQMDNKPIEQQLAGYYDKQGVWHQQGLTPDQLKAITERNRKLDEKEREIMLSQKDLKTLADTMDDVQKRAYEAQTKLENSMRVFARQQIDFENEKVHLQRQLKVFAEEKQKLKKLKEETDGMLERVRSVSNVCRKIIEDEHNLNDNFLDFLDRCGRQNNRDYRTFVISLYREFDKQEREKRAKHRSEFNRLMELYNRSFTAENIVEPYREEESKDDDYSFC</sequence>
<name>A0A9D2S014_9FIRM</name>
<reference evidence="3" key="1">
    <citation type="journal article" date="2021" name="PeerJ">
        <title>Extensive microbial diversity within the chicken gut microbiome revealed by metagenomics and culture.</title>
        <authorList>
            <person name="Gilroy R."/>
            <person name="Ravi A."/>
            <person name="Getino M."/>
            <person name="Pursley I."/>
            <person name="Horton D.L."/>
            <person name="Alikhan N.F."/>
            <person name="Baker D."/>
            <person name="Gharbi K."/>
            <person name="Hall N."/>
            <person name="Watson M."/>
            <person name="Adriaenssens E.M."/>
            <person name="Foster-Nyarko E."/>
            <person name="Jarju S."/>
            <person name="Secka A."/>
            <person name="Antonio M."/>
            <person name="Oren A."/>
            <person name="Chaudhuri R.R."/>
            <person name="La Ragione R."/>
            <person name="Hildebrand F."/>
            <person name="Pallen M.J."/>
        </authorList>
    </citation>
    <scope>NUCLEOTIDE SEQUENCE</scope>
    <source>
        <strain evidence="3">ChiBcec8-14828</strain>
    </source>
</reference>
<dbReference type="Pfam" id="PF01076">
    <property type="entry name" value="Mob_Pre"/>
    <property type="match status" value="1"/>
</dbReference>
<dbReference type="Gene3D" id="3.30.930.30">
    <property type="match status" value="1"/>
</dbReference>
<dbReference type="InterPro" id="IPR001668">
    <property type="entry name" value="Mob_Pre"/>
</dbReference>
<comment type="caution">
    <text evidence="3">The sequence shown here is derived from an EMBL/GenBank/DDBJ whole genome shotgun (WGS) entry which is preliminary data.</text>
</comment>
<organism evidence="3 4">
    <name type="scientific">Candidatus Ruthenibacterium avium</name>
    <dbReference type="NCBI Taxonomy" id="2838751"/>
    <lineage>
        <taxon>Bacteria</taxon>
        <taxon>Bacillati</taxon>
        <taxon>Bacillota</taxon>
        <taxon>Clostridia</taxon>
        <taxon>Eubacteriales</taxon>
        <taxon>Oscillospiraceae</taxon>
        <taxon>Ruthenibacterium</taxon>
    </lineage>
</organism>
<dbReference type="AlphaFoldDB" id="A0A9D2S014"/>
<comment type="similarity">
    <text evidence="1">Belongs to the plasmid mobilization pre family.</text>
</comment>
<dbReference type="GO" id="GO:0003677">
    <property type="term" value="F:DNA binding"/>
    <property type="evidence" value="ECO:0007669"/>
    <property type="project" value="InterPro"/>
</dbReference>